<comment type="caution">
    <text evidence="2">The sequence shown here is derived from an EMBL/GenBank/DDBJ whole genome shotgun (WGS) entry which is preliminary data.</text>
</comment>
<dbReference type="Proteomes" id="UP001567572">
    <property type="component" value="Unassembled WGS sequence"/>
</dbReference>
<gene>
    <name evidence="2" type="ORF">ABNG04_12335</name>
</gene>
<name>A0ABD5M321_9EURY</name>
<protein>
    <recommendedName>
        <fullName evidence="4">PGF-CTERM sorting domain-containing protein</fullName>
    </recommendedName>
</protein>
<feature type="compositionally biased region" description="Gly residues" evidence="1">
    <location>
        <begin position="303"/>
        <end position="333"/>
    </location>
</feature>
<feature type="compositionally biased region" description="Low complexity" evidence="1">
    <location>
        <begin position="334"/>
        <end position="348"/>
    </location>
</feature>
<accession>A0ABD5M321</accession>
<dbReference type="RefSeq" id="WP_371162719.1">
    <property type="nucleotide sequence ID" value="NZ_JBEDNX010000008.1"/>
</dbReference>
<feature type="region of interest" description="Disordered" evidence="1">
    <location>
        <begin position="1"/>
        <end position="22"/>
    </location>
</feature>
<feature type="compositionally biased region" description="Low complexity" evidence="1">
    <location>
        <begin position="282"/>
        <end position="301"/>
    </location>
</feature>
<feature type="compositionally biased region" description="Low complexity" evidence="1">
    <location>
        <begin position="426"/>
        <end position="436"/>
    </location>
</feature>
<sequence length="493" mass="48515">MVRLSGYDTSTTLKLKTSNNGPTPVRLNTYATPGSPSEFVSTGPGVSVESVEGDTSHLSPGTYNLTLRSEHGTAVTNDTATITVEPRSTDDLSVYTTRRVAPGGFGNASEVRDAIADGTLAPATFATANDTVVYAVNATGLTGLSASANASLERGADLARLDALSFGVAPTDASSGTVDAATEGLGRVPNESAVHLDRRGLYLVADGERAFGTETPPATGRSFEATFRVDDNRLRRTAADDDHRVTAPLRYESAAPADGGGNATEGDTLEATPVSDAPTDPEAPSASGPSGSSGASVESGALGDSGGPSGATSGGSTAGRSPVGGSGGTGGAADSGSSTSDGNGTESSVQFGTGGSPDSAANGSTAGPEAGIPIAPGASEPLPTMGPSKPFGTGRFDRGANGPSSFGSGPVDDVPAGGGERDDNDAAGADSATAADSLGEGDSSPDETAARDLGYDEAPIRSTAYDLPGFGPVASVAAFAAASLVARRRGRGS</sequence>
<evidence type="ECO:0000313" key="3">
    <source>
        <dbReference type="Proteomes" id="UP001567572"/>
    </source>
</evidence>
<reference evidence="2 3" key="1">
    <citation type="submission" date="2024-06" db="EMBL/GenBank/DDBJ databases">
        <title>Halorubrum miltondacostae sp. nov., a potential PHA producer isolated from an inland solar saltern in Rio Maior, Portugal.</title>
        <authorList>
            <person name="Albuquerque L."/>
            <person name="Viver T."/>
            <person name="Barroso C."/>
            <person name="Claudino R."/>
            <person name="Galvan M."/>
            <person name="Simoes G."/>
            <person name="Lobo Da Cunha A."/>
            <person name="Egas C."/>
        </authorList>
    </citation>
    <scope>NUCLEOTIDE SEQUENCE [LARGE SCALE GENOMIC DNA]</scope>
    <source>
        <strain evidence="2 3">RMP-11</strain>
    </source>
</reference>
<evidence type="ECO:0008006" key="4">
    <source>
        <dbReference type="Google" id="ProtNLM"/>
    </source>
</evidence>
<evidence type="ECO:0000256" key="1">
    <source>
        <dbReference type="SAM" id="MobiDB-lite"/>
    </source>
</evidence>
<proteinExistence type="predicted"/>
<keyword evidence="3" id="KW-1185">Reference proteome</keyword>
<feature type="region of interest" description="Disordered" evidence="1">
    <location>
        <begin position="238"/>
        <end position="455"/>
    </location>
</feature>
<feature type="compositionally biased region" description="Polar residues" evidence="1">
    <location>
        <begin position="7"/>
        <end position="22"/>
    </location>
</feature>
<dbReference type="AlphaFoldDB" id="A0ABD5M321"/>
<organism evidence="2 3">
    <name type="scientific">Halorubrum miltondacostae</name>
    <dbReference type="NCBI Taxonomy" id="3076378"/>
    <lineage>
        <taxon>Archaea</taxon>
        <taxon>Methanobacteriati</taxon>
        <taxon>Methanobacteriota</taxon>
        <taxon>Stenosarchaea group</taxon>
        <taxon>Halobacteria</taxon>
        <taxon>Halobacteriales</taxon>
        <taxon>Haloferacaceae</taxon>
        <taxon>Halorubrum</taxon>
    </lineage>
</organism>
<feature type="region of interest" description="Disordered" evidence="1">
    <location>
        <begin position="34"/>
        <end position="57"/>
    </location>
</feature>
<dbReference type="EMBL" id="JBEDNY010000004">
    <property type="protein sequence ID" value="MEZ3164651.1"/>
    <property type="molecule type" value="Genomic_DNA"/>
</dbReference>
<evidence type="ECO:0000313" key="2">
    <source>
        <dbReference type="EMBL" id="MEZ3164651.1"/>
    </source>
</evidence>